<dbReference type="PRINTS" id="PR00038">
    <property type="entry name" value="HTHLUXR"/>
</dbReference>
<evidence type="ECO:0000256" key="3">
    <source>
        <dbReference type="SAM" id="MobiDB-lite"/>
    </source>
</evidence>
<sequence length="1175" mass="119175">MFHAPLVQEVERLLRAATENRGGALLLGGAPGSGRSTLLRTAAAQAEGWTVLTVPGHLAERDLALAALHRLTDQARRSLTAGPGPDEDFHGRNVVTAGDSLLRLLGTASAHRPLLCLLDDAHLFDPPSLRVIAYAARRLGGQRIALLAAGPPDLAECARPVPPLSPEDCRALLAARAPDLADDVAAALTGLSGGNPAALTDLAAALSPEQRRGYAPLPVTLPPDSPLRRRLRAELGALPPATRELLLLAAADPPVPLPDLLAAAAAGAPTPLSGPFAATTAGSSAPPSGPIAATTAGTPAPPSDPFAATTAGTPAPPSGPIAATTAGTPAPPSDPFAATTAGTPAPLSDPLAAAAAGAPTPLSDPLAAATVGAGPGLDDLAPAERAGLITIDGTRVHFGSEVVRAVTYREMPAIARRAAHLALARVSAARGRLLDALLHRAAAATTADPALAAALTEAAAPAAPSEAAKALRYAAELTRDPAERAAALVGAARSAWLAGRPHEAIPLIRDAERSTGWHRSAAIESVTTAGDGTSTATASDATPTTNDATPTNTASNETSTTTASDATPTTTASNEMSTTTASNATPTTTTGNETSTTTASNTTPTTNDATPTTTAGDGTSTTTASNTTPTTNDATPTTTAGDGTSTTTASNTTPTTNDATPTTTAGDGTSTTTASNATPTATASDGTTTASDATPTVTASAGASAGLPAPARTRLRARGLAAEMRPDEPTSREILLDVAAELGDGDPLAALDALSLAGEAASLAGEQVRYAVLARRVMARQHGDETPAVAMAYHHVAGLAEIACGDQPAAFTRFRRELDLAGRVAEPMPLIRAATAGILVGDARRATAAAGRAAVLAAAGGARSLVPRALELAALAGMAAGDYDSATTAALDGVAMARGTGQSALAATHLGLLAVLAALVGDRENGQARIRAATGTDHARPLCEWALALLDLVDGRQRAAAQRLHTLVAGPPGRGSALLRVAVVPHLLEAAGPEPALNPVAAAFDDWAGRTGQDVWLALRDRCRALRTRDGEAAEAHFHTALRRVGEGGFPRAHTELLYGRLLRRRRRHVAAREHLRRAAETFRLLGADPWAAQSVRELRAAGERPATGAGCTVEGGLTAQQERIAALVAEGATNREVAQELHLSPRTVDHHLRNVFARLGVRSRTEMARLLATR</sequence>
<feature type="domain" description="HTH luxR-type" evidence="4">
    <location>
        <begin position="1111"/>
        <end position="1175"/>
    </location>
</feature>
<keyword evidence="2" id="KW-0067">ATP-binding</keyword>
<dbReference type="InterPro" id="IPR036388">
    <property type="entry name" value="WH-like_DNA-bd_sf"/>
</dbReference>
<dbReference type="InterPro" id="IPR027417">
    <property type="entry name" value="P-loop_NTPase"/>
</dbReference>
<name>A0A239ACW4_9ACTN</name>
<dbReference type="GO" id="GO:0005524">
    <property type="term" value="F:ATP binding"/>
    <property type="evidence" value="ECO:0007669"/>
    <property type="project" value="UniProtKB-KW"/>
</dbReference>
<dbReference type="PROSITE" id="PS50043">
    <property type="entry name" value="HTH_LUXR_2"/>
    <property type="match status" value="1"/>
</dbReference>
<dbReference type="OrthoDB" id="3514764at2"/>
<protein>
    <submittedName>
        <fullName evidence="5">AAA ATPase domain-containing protein</fullName>
    </submittedName>
</protein>
<keyword evidence="1" id="KW-0547">Nucleotide-binding</keyword>
<dbReference type="GO" id="GO:0006355">
    <property type="term" value="P:regulation of DNA-templated transcription"/>
    <property type="evidence" value="ECO:0007669"/>
    <property type="project" value="InterPro"/>
</dbReference>
<feature type="compositionally biased region" description="Low complexity" evidence="3">
    <location>
        <begin position="277"/>
        <end position="298"/>
    </location>
</feature>
<dbReference type="Proteomes" id="UP000198415">
    <property type="component" value="Unassembled WGS sequence"/>
</dbReference>
<dbReference type="GO" id="GO:0004016">
    <property type="term" value="F:adenylate cyclase activity"/>
    <property type="evidence" value="ECO:0007669"/>
    <property type="project" value="TreeGrafter"/>
</dbReference>
<feature type="compositionally biased region" description="Low complexity" evidence="3">
    <location>
        <begin position="335"/>
        <end position="359"/>
    </location>
</feature>
<dbReference type="InterPro" id="IPR041664">
    <property type="entry name" value="AAA_16"/>
</dbReference>
<reference evidence="5 6" key="1">
    <citation type="submission" date="2017-06" db="EMBL/GenBank/DDBJ databases">
        <authorList>
            <person name="Kim H.J."/>
            <person name="Triplett B.A."/>
        </authorList>
    </citation>
    <scope>NUCLEOTIDE SEQUENCE [LARGE SCALE GENOMIC DNA]</scope>
    <source>
        <strain evidence="5 6">DSM 43151</strain>
    </source>
</reference>
<evidence type="ECO:0000259" key="4">
    <source>
        <dbReference type="PROSITE" id="PS50043"/>
    </source>
</evidence>
<dbReference type="Gene3D" id="1.10.10.10">
    <property type="entry name" value="Winged helix-like DNA-binding domain superfamily/Winged helix DNA-binding domain"/>
    <property type="match status" value="1"/>
</dbReference>
<evidence type="ECO:0000313" key="6">
    <source>
        <dbReference type="Proteomes" id="UP000198415"/>
    </source>
</evidence>
<accession>A0A239ACW4</accession>
<feature type="region of interest" description="Disordered" evidence="3">
    <location>
        <begin position="524"/>
        <end position="712"/>
    </location>
</feature>
<dbReference type="InterPro" id="IPR000792">
    <property type="entry name" value="Tscrpt_reg_LuxR_C"/>
</dbReference>
<evidence type="ECO:0000256" key="2">
    <source>
        <dbReference type="ARBA" id="ARBA00022840"/>
    </source>
</evidence>
<dbReference type="PANTHER" id="PTHR16305:SF35">
    <property type="entry name" value="TRANSCRIPTIONAL ACTIVATOR DOMAIN"/>
    <property type="match status" value="1"/>
</dbReference>
<dbReference type="Pfam" id="PF13191">
    <property type="entry name" value="AAA_16"/>
    <property type="match status" value="1"/>
</dbReference>
<dbReference type="GO" id="GO:0003677">
    <property type="term" value="F:DNA binding"/>
    <property type="evidence" value="ECO:0007669"/>
    <property type="project" value="InterPro"/>
</dbReference>
<dbReference type="PANTHER" id="PTHR16305">
    <property type="entry name" value="TESTICULAR SOLUBLE ADENYLYL CYCLASE"/>
    <property type="match status" value="1"/>
</dbReference>
<dbReference type="EMBL" id="FZNR01000007">
    <property type="protein sequence ID" value="SNR92884.1"/>
    <property type="molecule type" value="Genomic_DNA"/>
</dbReference>
<keyword evidence="6" id="KW-1185">Reference proteome</keyword>
<feature type="region of interest" description="Disordered" evidence="3">
    <location>
        <begin position="277"/>
        <end position="359"/>
    </location>
</feature>
<dbReference type="SUPFAM" id="SSF46894">
    <property type="entry name" value="C-terminal effector domain of the bipartite response regulators"/>
    <property type="match status" value="1"/>
</dbReference>
<dbReference type="CDD" id="cd06170">
    <property type="entry name" value="LuxR_C_like"/>
    <property type="match status" value="1"/>
</dbReference>
<dbReference type="SUPFAM" id="SSF52540">
    <property type="entry name" value="P-loop containing nucleoside triphosphate hydrolases"/>
    <property type="match status" value="1"/>
</dbReference>
<dbReference type="GO" id="GO:0005737">
    <property type="term" value="C:cytoplasm"/>
    <property type="evidence" value="ECO:0007669"/>
    <property type="project" value="TreeGrafter"/>
</dbReference>
<evidence type="ECO:0000313" key="5">
    <source>
        <dbReference type="EMBL" id="SNR92884.1"/>
    </source>
</evidence>
<evidence type="ECO:0000256" key="1">
    <source>
        <dbReference type="ARBA" id="ARBA00022741"/>
    </source>
</evidence>
<dbReference type="PROSITE" id="PS00622">
    <property type="entry name" value="HTH_LUXR_1"/>
    <property type="match status" value="1"/>
</dbReference>
<proteinExistence type="predicted"/>
<dbReference type="SMART" id="SM00421">
    <property type="entry name" value="HTH_LUXR"/>
    <property type="match status" value="1"/>
</dbReference>
<dbReference type="AlphaFoldDB" id="A0A239ACW4"/>
<gene>
    <name evidence="5" type="ORF">SAMN06264365_107210</name>
</gene>
<organism evidence="5 6">
    <name type="scientific">Actinoplanes regularis</name>
    <dbReference type="NCBI Taxonomy" id="52697"/>
    <lineage>
        <taxon>Bacteria</taxon>
        <taxon>Bacillati</taxon>
        <taxon>Actinomycetota</taxon>
        <taxon>Actinomycetes</taxon>
        <taxon>Micromonosporales</taxon>
        <taxon>Micromonosporaceae</taxon>
        <taxon>Actinoplanes</taxon>
    </lineage>
</organism>
<dbReference type="Pfam" id="PF00196">
    <property type="entry name" value="GerE"/>
    <property type="match status" value="1"/>
</dbReference>
<feature type="compositionally biased region" description="Low complexity" evidence="3">
    <location>
        <begin position="527"/>
        <end position="712"/>
    </location>
</feature>
<dbReference type="InterPro" id="IPR016032">
    <property type="entry name" value="Sig_transdc_resp-reg_C-effctor"/>
</dbReference>